<feature type="region of interest" description="Disordered" evidence="1">
    <location>
        <begin position="585"/>
        <end position="638"/>
    </location>
</feature>
<feature type="compositionally biased region" description="Gly residues" evidence="1">
    <location>
        <begin position="531"/>
        <end position="549"/>
    </location>
</feature>
<dbReference type="EMBL" id="KV919021">
    <property type="protein sequence ID" value="OSX73080.1"/>
    <property type="molecule type" value="Genomic_DNA"/>
</dbReference>
<dbReference type="PROSITE" id="PS51318">
    <property type="entry name" value="TAT"/>
    <property type="match status" value="1"/>
</dbReference>
<evidence type="ECO:0000256" key="1">
    <source>
        <dbReference type="SAM" id="MobiDB-lite"/>
    </source>
</evidence>
<evidence type="ECO:0000313" key="4">
    <source>
        <dbReference type="Proteomes" id="UP000218209"/>
    </source>
</evidence>
<organism evidence="3 4">
    <name type="scientific">Porphyra umbilicalis</name>
    <name type="common">Purple laver</name>
    <name type="synonym">Red alga</name>
    <dbReference type="NCBI Taxonomy" id="2786"/>
    <lineage>
        <taxon>Eukaryota</taxon>
        <taxon>Rhodophyta</taxon>
        <taxon>Bangiophyceae</taxon>
        <taxon>Bangiales</taxon>
        <taxon>Bangiaceae</taxon>
        <taxon>Porphyra</taxon>
    </lineage>
</organism>
<dbReference type="InterPro" id="IPR006311">
    <property type="entry name" value="TAT_signal"/>
</dbReference>
<proteinExistence type="predicted"/>
<evidence type="ECO:0000256" key="2">
    <source>
        <dbReference type="SAM" id="SignalP"/>
    </source>
</evidence>
<dbReference type="Proteomes" id="UP000218209">
    <property type="component" value="Unassembled WGS sequence"/>
</dbReference>
<accession>A0A1X6NX36</accession>
<protein>
    <recommendedName>
        <fullName evidence="5">Peptidase M10 metallopeptidase domain-containing protein</fullName>
    </recommendedName>
</protein>
<name>A0A1X6NX36_PORUM</name>
<keyword evidence="2" id="KW-0732">Signal</keyword>
<sequence>MADDHPPRRRRRRGRRRPAIRCLAGAAAVAALAAAAAAPPTAAATDRSPAERAGGRLVDGAAHVETAVWDAAAAAGPSGVLSPDAAAWAAAYAADVADAAAADAATAFAAAHPWLTAAARRLPVAVRGWAPPLPARAADAGAAAAAVASTTRQTLAFGRLVRGTASAFALDLDDRMPAAEVEAVVAAARLWAAEWPSRVPVRVEVTWADGARFSLGSAETPTFHPGGIDGTRVDTAYGAPLYLSLTGLDVVPSGSAHIVMSLNRRIRWHTDLGRRAPGDRWDLTTVAAHELGHGLFFTGRISGFPPSATATVPLSSSVPETSRFDTFIADLDGNAVVASCMRGRRPRLAGGLYNAVTASGLAFRTNGSAADGGVPPTRLPLFAPKPYDPGSSVYHFDGDLLRDGCDASGIPADECSSLMEAALPSGKTARSLGANTLRVMRVVRSQGVVGVEGGTCAVSSSAPGSVGGRGAGDLADRFGGGSALTSRAGPSLRSRGRRARRCCCLSAPFSSTSGCRRRRRGGGGARRAAAGGRGGGGRGGGGGGGGGRGAAAAGVSGAGRAAAAGAAGAAAGRRGVAAGARVLARPAAGGGGAPPVPPGNRRGGGGGAPRSAPTRCEGGWPRHDGRGGALPTRAGGAD</sequence>
<feature type="signal peptide" evidence="2">
    <location>
        <begin position="1"/>
        <end position="43"/>
    </location>
</feature>
<dbReference type="AlphaFoldDB" id="A0A1X6NX36"/>
<feature type="chain" id="PRO_5013095325" description="Peptidase M10 metallopeptidase domain-containing protein" evidence="2">
    <location>
        <begin position="44"/>
        <end position="638"/>
    </location>
</feature>
<keyword evidence="4" id="KW-1185">Reference proteome</keyword>
<reference evidence="3 4" key="1">
    <citation type="submission" date="2017-03" db="EMBL/GenBank/DDBJ databases">
        <title>WGS assembly of Porphyra umbilicalis.</title>
        <authorList>
            <person name="Brawley S.H."/>
            <person name="Blouin N.A."/>
            <person name="Ficko-Blean E."/>
            <person name="Wheeler G.L."/>
            <person name="Lohr M."/>
            <person name="Goodson H.V."/>
            <person name="Jenkins J.W."/>
            <person name="Blaby-Haas C.E."/>
            <person name="Helliwell K.E."/>
            <person name="Chan C."/>
            <person name="Marriage T."/>
            <person name="Bhattacharya D."/>
            <person name="Klein A.S."/>
            <person name="Badis Y."/>
            <person name="Brodie J."/>
            <person name="Cao Y."/>
            <person name="Collen J."/>
            <person name="Dittami S.M."/>
            <person name="Gachon C.M."/>
            <person name="Green B.R."/>
            <person name="Karpowicz S."/>
            <person name="Kim J.W."/>
            <person name="Kudahl U."/>
            <person name="Lin S."/>
            <person name="Michel G."/>
            <person name="Mittag M."/>
            <person name="Olson B.J."/>
            <person name="Pangilinan J."/>
            <person name="Peng Y."/>
            <person name="Qiu H."/>
            <person name="Shu S."/>
            <person name="Singer J.T."/>
            <person name="Smith A.G."/>
            <person name="Sprecher B.N."/>
            <person name="Wagner V."/>
            <person name="Wang W."/>
            <person name="Wang Z.-Y."/>
            <person name="Yan J."/>
            <person name="Yarish C."/>
            <person name="Zoeuner-Riek S."/>
            <person name="Zhuang Y."/>
            <person name="Zou Y."/>
            <person name="Lindquist E.A."/>
            <person name="Grimwood J."/>
            <person name="Barry K."/>
            <person name="Rokhsar D.S."/>
            <person name="Schmutz J."/>
            <person name="Stiller J.W."/>
            <person name="Grossman A.R."/>
            <person name="Prochnik S.E."/>
        </authorList>
    </citation>
    <scope>NUCLEOTIDE SEQUENCE [LARGE SCALE GENOMIC DNA]</scope>
    <source>
        <strain evidence="3">4086291</strain>
    </source>
</reference>
<evidence type="ECO:0008006" key="5">
    <source>
        <dbReference type="Google" id="ProtNLM"/>
    </source>
</evidence>
<feature type="region of interest" description="Disordered" evidence="1">
    <location>
        <begin position="512"/>
        <end position="553"/>
    </location>
</feature>
<gene>
    <name evidence="3" type="ORF">BU14_0381s0021</name>
</gene>
<evidence type="ECO:0000313" key="3">
    <source>
        <dbReference type="EMBL" id="OSX73080.1"/>
    </source>
</evidence>